<dbReference type="InterPro" id="IPR003439">
    <property type="entry name" value="ABC_transporter-like_ATP-bd"/>
</dbReference>
<dbReference type="RefSeq" id="WP_091188074.1">
    <property type="nucleotide sequence ID" value="NZ_FOMT01000004.1"/>
</dbReference>
<dbReference type="Pfam" id="PF00664">
    <property type="entry name" value="ABC_membrane"/>
    <property type="match status" value="1"/>
</dbReference>
<dbReference type="InterPro" id="IPR036640">
    <property type="entry name" value="ABC1_TM_sf"/>
</dbReference>
<proteinExistence type="predicted"/>
<sequence length="592" mass="66582">MARNKFDIDENLETPFNIKHFRRALVYIKKQQKPMIIAFILSALSAGIALSAPLIIQHVVDVTIPEKDKSGLIFWSVMTLLTIVASVILATIRSRIMTRVGQDIIFDIRTDLFKHLQELPFQYYDDRPQGKILIRVVNYVNSVSDVLSNGIINFILEILNLLFIAIFMFAVDAKLSLVILAGLPVFMCVILLIKTRQRRAWQNVSNKSSNLNAYTQESISGIRVTQIFTREKHNEGLFTRLSTNYRNAWMRTMYLNFLIPFSVDNLASIVTTAIYFVGLLALGPEEVTFGVILAMSSYAARFWQPILNISNLYNSFINAVAYLERIFETLDEPVTVSDVPKAKELPPIKGHVAFNDVTFAYDPGHNILENLSFNVKAGESVALVGPTGAGKTTVVNLISRFYNITGGEITIDGHDIAQVKLKSLRSQMGIMLQDSFIFSGTIMDNIRYGRLDATEEEIIAAAKTVCADDFIREFEHGYMTEVNERGSKLSQGQRQLISFARTLLADPRILILDEATSSIDAKTERLLQKGLNELLKGRTSFIIAHRLSTVKNCDKIMYVADKGIAEAGSHDELMAQRGRYYKLYSAQKMEAL</sequence>
<gene>
    <name evidence="11" type="ORF">SAMN05216378_3874</name>
</gene>
<dbReference type="GO" id="GO:0005524">
    <property type="term" value="F:ATP binding"/>
    <property type="evidence" value="ECO:0007669"/>
    <property type="project" value="UniProtKB-KW"/>
</dbReference>
<evidence type="ECO:0000256" key="4">
    <source>
        <dbReference type="ARBA" id="ARBA00022741"/>
    </source>
</evidence>
<keyword evidence="2" id="KW-0813">Transport</keyword>
<dbReference type="InterPro" id="IPR003593">
    <property type="entry name" value="AAA+_ATPase"/>
</dbReference>
<dbReference type="InterPro" id="IPR027417">
    <property type="entry name" value="P-loop_NTPase"/>
</dbReference>
<feature type="transmembrane region" description="Helical" evidence="8">
    <location>
        <begin position="175"/>
        <end position="193"/>
    </location>
</feature>
<dbReference type="PROSITE" id="PS50929">
    <property type="entry name" value="ABC_TM1F"/>
    <property type="match status" value="1"/>
</dbReference>
<dbReference type="OrthoDB" id="9770415at2"/>
<dbReference type="InterPro" id="IPR011527">
    <property type="entry name" value="ABC1_TM_dom"/>
</dbReference>
<dbReference type="Pfam" id="PF00005">
    <property type="entry name" value="ABC_tran"/>
    <property type="match status" value="1"/>
</dbReference>
<evidence type="ECO:0000256" key="7">
    <source>
        <dbReference type="ARBA" id="ARBA00023136"/>
    </source>
</evidence>
<dbReference type="SUPFAM" id="SSF52540">
    <property type="entry name" value="P-loop containing nucleoside triphosphate hydrolases"/>
    <property type="match status" value="1"/>
</dbReference>
<dbReference type="PANTHER" id="PTHR43394:SF1">
    <property type="entry name" value="ATP-BINDING CASSETTE SUB-FAMILY B MEMBER 10, MITOCHONDRIAL"/>
    <property type="match status" value="1"/>
</dbReference>
<dbReference type="PANTHER" id="PTHR43394">
    <property type="entry name" value="ATP-DEPENDENT PERMEASE MDL1, MITOCHONDRIAL"/>
    <property type="match status" value="1"/>
</dbReference>
<evidence type="ECO:0000259" key="10">
    <source>
        <dbReference type="PROSITE" id="PS50929"/>
    </source>
</evidence>
<accession>A0A1I2CY47</accession>
<dbReference type="PROSITE" id="PS50893">
    <property type="entry name" value="ABC_TRANSPORTER_2"/>
    <property type="match status" value="1"/>
</dbReference>
<dbReference type="EMBL" id="FOMT01000004">
    <property type="protein sequence ID" value="SFE73221.1"/>
    <property type="molecule type" value="Genomic_DNA"/>
</dbReference>
<dbReference type="CDD" id="cd18545">
    <property type="entry name" value="ABC_6TM_YknV_like"/>
    <property type="match status" value="1"/>
</dbReference>
<keyword evidence="12" id="KW-1185">Reference proteome</keyword>
<keyword evidence="7 8" id="KW-0472">Membrane</keyword>
<dbReference type="STRING" id="1045775.SAMN05216378_3874"/>
<dbReference type="AlphaFoldDB" id="A0A1I2CY47"/>
<dbReference type="Proteomes" id="UP000198855">
    <property type="component" value="Unassembled WGS sequence"/>
</dbReference>
<dbReference type="SMART" id="SM00382">
    <property type="entry name" value="AAA"/>
    <property type="match status" value="1"/>
</dbReference>
<dbReference type="GO" id="GO:0016887">
    <property type="term" value="F:ATP hydrolysis activity"/>
    <property type="evidence" value="ECO:0007669"/>
    <property type="project" value="InterPro"/>
</dbReference>
<evidence type="ECO:0000313" key="11">
    <source>
        <dbReference type="EMBL" id="SFE73221.1"/>
    </source>
</evidence>
<feature type="transmembrane region" description="Helical" evidence="8">
    <location>
        <begin position="72"/>
        <end position="92"/>
    </location>
</feature>
<dbReference type="GO" id="GO:0015421">
    <property type="term" value="F:ABC-type oligopeptide transporter activity"/>
    <property type="evidence" value="ECO:0007669"/>
    <property type="project" value="TreeGrafter"/>
</dbReference>
<dbReference type="Gene3D" id="1.20.1560.10">
    <property type="entry name" value="ABC transporter type 1, transmembrane domain"/>
    <property type="match status" value="1"/>
</dbReference>
<feature type="transmembrane region" description="Helical" evidence="8">
    <location>
        <begin position="151"/>
        <end position="169"/>
    </location>
</feature>
<protein>
    <submittedName>
        <fullName evidence="11">ATP-binding cassette, subfamily B</fullName>
    </submittedName>
</protein>
<comment type="subcellular location">
    <subcellularLocation>
        <location evidence="1">Cell membrane</location>
        <topology evidence="1">Multi-pass membrane protein</topology>
    </subcellularLocation>
</comment>
<keyword evidence="5 11" id="KW-0067">ATP-binding</keyword>
<dbReference type="InterPro" id="IPR017871">
    <property type="entry name" value="ABC_transporter-like_CS"/>
</dbReference>
<dbReference type="Gene3D" id="3.40.50.300">
    <property type="entry name" value="P-loop containing nucleotide triphosphate hydrolases"/>
    <property type="match status" value="1"/>
</dbReference>
<dbReference type="FunFam" id="3.40.50.300:FF:000287">
    <property type="entry name" value="Multidrug ABC transporter ATP-binding protein"/>
    <property type="match status" value="1"/>
</dbReference>
<name>A0A1I2CY47_9BACL</name>
<dbReference type="InterPro" id="IPR039421">
    <property type="entry name" value="Type_1_exporter"/>
</dbReference>
<keyword evidence="6 8" id="KW-1133">Transmembrane helix</keyword>
<evidence type="ECO:0000256" key="8">
    <source>
        <dbReference type="SAM" id="Phobius"/>
    </source>
</evidence>
<evidence type="ECO:0000256" key="3">
    <source>
        <dbReference type="ARBA" id="ARBA00022692"/>
    </source>
</evidence>
<dbReference type="PROSITE" id="PS00211">
    <property type="entry name" value="ABC_TRANSPORTER_1"/>
    <property type="match status" value="1"/>
</dbReference>
<evidence type="ECO:0000256" key="6">
    <source>
        <dbReference type="ARBA" id="ARBA00022989"/>
    </source>
</evidence>
<evidence type="ECO:0000256" key="2">
    <source>
        <dbReference type="ARBA" id="ARBA00022448"/>
    </source>
</evidence>
<evidence type="ECO:0000259" key="9">
    <source>
        <dbReference type="PROSITE" id="PS50893"/>
    </source>
</evidence>
<keyword evidence="4" id="KW-0547">Nucleotide-binding</keyword>
<organism evidence="11 12">
    <name type="scientific">Paenibacillus catalpae</name>
    <dbReference type="NCBI Taxonomy" id="1045775"/>
    <lineage>
        <taxon>Bacteria</taxon>
        <taxon>Bacillati</taxon>
        <taxon>Bacillota</taxon>
        <taxon>Bacilli</taxon>
        <taxon>Bacillales</taxon>
        <taxon>Paenibacillaceae</taxon>
        <taxon>Paenibacillus</taxon>
    </lineage>
</organism>
<feature type="domain" description="ABC transporter" evidence="9">
    <location>
        <begin position="352"/>
        <end position="586"/>
    </location>
</feature>
<evidence type="ECO:0000256" key="5">
    <source>
        <dbReference type="ARBA" id="ARBA00022840"/>
    </source>
</evidence>
<feature type="domain" description="ABC transmembrane type-1" evidence="10">
    <location>
        <begin position="36"/>
        <end position="318"/>
    </location>
</feature>
<reference evidence="12" key="1">
    <citation type="submission" date="2016-10" db="EMBL/GenBank/DDBJ databases">
        <authorList>
            <person name="Varghese N."/>
            <person name="Submissions S."/>
        </authorList>
    </citation>
    <scope>NUCLEOTIDE SEQUENCE [LARGE SCALE GENOMIC DNA]</scope>
    <source>
        <strain evidence="12">CGMCC 1.10784</strain>
    </source>
</reference>
<evidence type="ECO:0000313" key="12">
    <source>
        <dbReference type="Proteomes" id="UP000198855"/>
    </source>
</evidence>
<feature type="transmembrane region" description="Helical" evidence="8">
    <location>
        <begin position="36"/>
        <end position="60"/>
    </location>
</feature>
<dbReference type="SUPFAM" id="SSF90123">
    <property type="entry name" value="ABC transporter transmembrane region"/>
    <property type="match status" value="1"/>
</dbReference>
<dbReference type="GO" id="GO:0005886">
    <property type="term" value="C:plasma membrane"/>
    <property type="evidence" value="ECO:0007669"/>
    <property type="project" value="UniProtKB-SubCell"/>
</dbReference>
<feature type="transmembrane region" description="Helical" evidence="8">
    <location>
        <begin position="254"/>
        <end position="281"/>
    </location>
</feature>
<evidence type="ECO:0000256" key="1">
    <source>
        <dbReference type="ARBA" id="ARBA00004651"/>
    </source>
</evidence>
<keyword evidence="3 8" id="KW-0812">Transmembrane</keyword>